<dbReference type="EC" id="2.7.13.3" evidence="2"/>
<dbReference type="InterPro" id="IPR050482">
    <property type="entry name" value="Sensor_HK_TwoCompSys"/>
</dbReference>
<dbReference type="InterPro" id="IPR036890">
    <property type="entry name" value="HATPase_C_sf"/>
</dbReference>
<evidence type="ECO:0000256" key="3">
    <source>
        <dbReference type="ARBA" id="ARBA00022553"/>
    </source>
</evidence>
<keyword evidence="12" id="KW-1185">Reference proteome</keyword>
<evidence type="ECO:0000256" key="6">
    <source>
        <dbReference type="ARBA" id="ARBA00022777"/>
    </source>
</evidence>
<evidence type="ECO:0000256" key="7">
    <source>
        <dbReference type="ARBA" id="ARBA00022840"/>
    </source>
</evidence>
<dbReference type="RefSeq" id="WP_242936669.1">
    <property type="nucleotide sequence ID" value="NZ_CP094326.1"/>
</dbReference>
<gene>
    <name evidence="11" type="ORF">MQE36_14365</name>
</gene>
<keyword evidence="7" id="KW-0067">ATP-binding</keyword>
<name>A0ABY3YKA8_9FLAO</name>
<evidence type="ECO:0000256" key="4">
    <source>
        <dbReference type="ARBA" id="ARBA00022679"/>
    </source>
</evidence>
<keyword evidence="6 11" id="KW-0418">Kinase</keyword>
<keyword evidence="9" id="KW-0472">Membrane</keyword>
<evidence type="ECO:0000256" key="9">
    <source>
        <dbReference type="SAM" id="Phobius"/>
    </source>
</evidence>
<evidence type="ECO:0000256" key="2">
    <source>
        <dbReference type="ARBA" id="ARBA00012438"/>
    </source>
</evidence>
<dbReference type="PANTHER" id="PTHR24421">
    <property type="entry name" value="NITRATE/NITRITE SENSOR PROTEIN NARX-RELATED"/>
    <property type="match status" value="1"/>
</dbReference>
<dbReference type="InterPro" id="IPR005467">
    <property type="entry name" value="His_kinase_dom"/>
</dbReference>
<dbReference type="EMBL" id="CP094326">
    <property type="protein sequence ID" value="UNY98262.1"/>
    <property type="molecule type" value="Genomic_DNA"/>
</dbReference>
<proteinExistence type="predicted"/>
<sequence>MENQKEIISLIIYVSVLIVIVIVFVVSFFLAYQKRKTQLLIEKAEQKRYFDEELARAQTEIQEQAFKNLSWELHDNIGQLLSVAKMQMNMLQADIPDDKQKAFSEASNVLGEGLKELRQLSRTLNTDYISKIGLLESIETEIRRFKRLNFLKIEYDVKGDIVKINRKDEIIIFRIFQECFSNVVKYSRASLLTILVEYFPHHLSVIATDDGIGFDIDNIKEGSGLTNMKRRAELIGASLKINAEKDKGVSVTLVYPYEPKTNTTIKPS</sequence>
<dbReference type="CDD" id="cd16917">
    <property type="entry name" value="HATPase_UhpB-NarQ-NarX-like"/>
    <property type="match status" value="1"/>
</dbReference>
<keyword evidence="5" id="KW-0547">Nucleotide-binding</keyword>
<feature type="domain" description="Histidine kinase" evidence="10">
    <location>
        <begin position="68"/>
        <end position="259"/>
    </location>
</feature>
<feature type="transmembrane region" description="Helical" evidence="9">
    <location>
        <begin position="7"/>
        <end position="32"/>
    </location>
</feature>
<dbReference type="SUPFAM" id="SSF55874">
    <property type="entry name" value="ATPase domain of HSP90 chaperone/DNA topoisomerase II/histidine kinase"/>
    <property type="match status" value="1"/>
</dbReference>
<protein>
    <recommendedName>
        <fullName evidence="2">histidine kinase</fullName>
        <ecNumber evidence="2">2.7.13.3</ecNumber>
    </recommendedName>
</protein>
<dbReference type="Pfam" id="PF07730">
    <property type="entry name" value="HisKA_3"/>
    <property type="match status" value="1"/>
</dbReference>
<keyword evidence="9" id="KW-1133">Transmembrane helix</keyword>
<keyword evidence="4" id="KW-0808">Transferase</keyword>
<dbReference type="Proteomes" id="UP000829476">
    <property type="component" value="Chromosome"/>
</dbReference>
<reference evidence="11 12" key="1">
    <citation type="journal article" date="2018" name="Int. J. Syst. Evol. Microbiol.">
        <title>Zhouia spongiae sp. nov., isolated from a marine sponge.</title>
        <authorList>
            <person name="Zhuang L."/>
            <person name="Lin B."/>
            <person name="Qin F."/>
            <person name="Luo L."/>
        </authorList>
    </citation>
    <scope>NUCLEOTIDE SEQUENCE [LARGE SCALE GENOMIC DNA]</scope>
    <source>
        <strain evidence="11 12">HN-Y44</strain>
    </source>
</reference>
<dbReference type="Pfam" id="PF02518">
    <property type="entry name" value="HATPase_c"/>
    <property type="match status" value="1"/>
</dbReference>
<evidence type="ECO:0000259" key="10">
    <source>
        <dbReference type="PROSITE" id="PS50109"/>
    </source>
</evidence>
<evidence type="ECO:0000256" key="8">
    <source>
        <dbReference type="ARBA" id="ARBA00023012"/>
    </source>
</evidence>
<dbReference type="SMART" id="SM00387">
    <property type="entry name" value="HATPase_c"/>
    <property type="match status" value="1"/>
</dbReference>
<dbReference type="InterPro" id="IPR011712">
    <property type="entry name" value="Sig_transdc_His_kin_sub3_dim/P"/>
</dbReference>
<keyword evidence="8" id="KW-0902">Two-component regulatory system</keyword>
<comment type="catalytic activity">
    <reaction evidence="1">
        <text>ATP + protein L-histidine = ADP + protein N-phospho-L-histidine.</text>
        <dbReference type="EC" id="2.7.13.3"/>
    </reaction>
</comment>
<dbReference type="Gene3D" id="3.30.565.10">
    <property type="entry name" value="Histidine kinase-like ATPase, C-terminal domain"/>
    <property type="match status" value="1"/>
</dbReference>
<dbReference type="PANTHER" id="PTHR24421:SF10">
    <property type="entry name" value="NITRATE_NITRITE SENSOR PROTEIN NARQ"/>
    <property type="match status" value="1"/>
</dbReference>
<keyword evidence="9" id="KW-0812">Transmembrane</keyword>
<dbReference type="PROSITE" id="PS50109">
    <property type="entry name" value="HIS_KIN"/>
    <property type="match status" value="1"/>
</dbReference>
<organism evidence="11 12">
    <name type="scientific">Zhouia spongiae</name>
    <dbReference type="NCBI Taxonomy" id="2202721"/>
    <lineage>
        <taxon>Bacteria</taxon>
        <taxon>Pseudomonadati</taxon>
        <taxon>Bacteroidota</taxon>
        <taxon>Flavobacteriia</taxon>
        <taxon>Flavobacteriales</taxon>
        <taxon>Flavobacteriaceae</taxon>
        <taxon>Zhouia</taxon>
    </lineage>
</organism>
<dbReference type="Gene3D" id="1.20.5.1930">
    <property type="match status" value="1"/>
</dbReference>
<evidence type="ECO:0000256" key="1">
    <source>
        <dbReference type="ARBA" id="ARBA00000085"/>
    </source>
</evidence>
<keyword evidence="3" id="KW-0597">Phosphoprotein</keyword>
<evidence type="ECO:0000313" key="12">
    <source>
        <dbReference type="Proteomes" id="UP000829476"/>
    </source>
</evidence>
<dbReference type="GO" id="GO:0016301">
    <property type="term" value="F:kinase activity"/>
    <property type="evidence" value="ECO:0007669"/>
    <property type="project" value="UniProtKB-KW"/>
</dbReference>
<evidence type="ECO:0000313" key="11">
    <source>
        <dbReference type="EMBL" id="UNY98262.1"/>
    </source>
</evidence>
<evidence type="ECO:0000256" key="5">
    <source>
        <dbReference type="ARBA" id="ARBA00022741"/>
    </source>
</evidence>
<accession>A0ABY3YKA8</accession>
<dbReference type="InterPro" id="IPR003594">
    <property type="entry name" value="HATPase_dom"/>
</dbReference>